<comment type="caution">
    <text evidence="1">The sequence shown here is derived from an EMBL/GenBank/DDBJ whole genome shotgun (WGS) entry which is preliminary data.</text>
</comment>
<dbReference type="EMBL" id="JAANQT010002227">
    <property type="protein sequence ID" value="KAG1302869.1"/>
    <property type="molecule type" value="Genomic_DNA"/>
</dbReference>
<dbReference type="AlphaFoldDB" id="A0A9P7BN05"/>
<dbReference type="Proteomes" id="UP000716291">
    <property type="component" value="Unassembled WGS sequence"/>
</dbReference>
<dbReference type="OrthoDB" id="2287221at2759"/>
<accession>A0A9P7BN05</accession>
<name>A0A9P7BN05_RHIOR</name>
<gene>
    <name evidence="1" type="ORF">G6F64_010565</name>
</gene>
<organism evidence="1 2">
    <name type="scientific">Rhizopus oryzae</name>
    <name type="common">Mucormycosis agent</name>
    <name type="synonym">Rhizopus arrhizus var. delemar</name>
    <dbReference type="NCBI Taxonomy" id="64495"/>
    <lineage>
        <taxon>Eukaryota</taxon>
        <taxon>Fungi</taxon>
        <taxon>Fungi incertae sedis</taxon>
        <taxon>Mucoromycota</taxon>
        <taxon>Mucoromycotina</taxon>
        <taxon>Mucoromycetes</taxon>
        <taxon>Mucorales</taxon>
        <taxon>Mucorineae</taxon>
        <taxon>Rhizopodaceae</taxon>
        <taxon>Rhizopus</taxon>
    </lineage>
</organism>
<protein>
    <submittedName>
        <fullName evidence="1">Uncharacterized protein</fullName>
    </submittedName>
</protein>
<sequence length="115" mass="13434">MARPKSNKIVVESLCAWISSIWLFFTKNVIDINKLDGALAFQIHRFDISFYLNQLNSKGIYIFNEIAHLRFPQSLEDLPSLFTMMNVKKFLGVNHVFWDFCKNQSILMSLKEGTR</sequence>
<proteinExistence type="predicted"/>
<evidence type="ECO:0000313" key="1">
    <source>
        <dbReference type="EMBL" id="KAG1302869.1"/>
    </source>
</evidence>
<keyword evidence="2" id="KW-1185">Reference proteome</keyword>
<evidence type="ECO:0000313" key="2">
    <source>
        <dbReference type="Proteomes" id="UP000716291"/>
    </source>
</evidence>
<reference evidence="1" key="1">
    <citation type="journal article" date="2020" name="Microb. Genom.">
        <title>Genetic diversity of clinical and environmental Mucorales isolates obtained from an investigation of mucormycosis cases among solid organ transplant recipients.</title>
        <authorList>
            <person name="Nguyen M.H."/>
            <person name="Kaul D."/>
            <person name="Muto C."/>
            <person name="Cheng S.J."/>
            <person name="Richter R.A."/>
            <person name="Bruno V.M."/>
            <person name="Liu G."/>
            <person name="Beyhan S."/>
            <person name="Sundermann A.J."/>
            <person name="Mounaud S."/>
            <person name="Pasculle A.W."/>
            <person name="Nierman W.C."/>
            <person name="Driscoll E."/>
            <person name="Cumbie R."/>
            <person name="Clancy C.J."/>
            <person name="Dupont C.L."/>
        </authorList>
    </citation>
    <scope>NUCLEOTIDE SEQUENCE</scope>
    <source>
        <strain evidence="1">GL11</strain>
    </source>
</reference>